<name>A0ABR1VU55_9PEZI</name>
<dbReference type="EMBL" id="JAQQWL010000005">
    <property type="protein sequence ID" value="KAK8073866.1"/>
    <property type="molecule type" value="Genomic_DNA"/>
</dbReference>
<organism evidence="2 3">
    <name type="scientific">Apiospora phragmitis</name>
    <dbReference type="NCBI Taxonomy" id="2905665"/>
    <lineage>
        <taxon>Eukaryota</taxon>
        <taxon>Fungi</taxon>
        <taxon>Dikarya</taxon>
        <taxon>Ascomycota</taxon>
        <taxon>Pezizomycotina</taxon>
        <taxon>Sordariomycetes</taxon>
        <taxon>Xylariomycetidae</taxon>
        <taxon>Amphisphaeriales</taxon>
        <taxon>Apiosporaceae</taxon>
        <taxon>Apiospora</taxon>
    </lineage>
</organism>
<dbReference type="GeneID" id="92089237"/>
<keyword evidence="3" id="KW-1185">Reference proteome</keyword>
<accession>A0ABR1VU55</accession>
<sequence>MVATGRSTFAVAGGGSSSNTLGQLLGGDDGNILLDKEVVRGHPAERGVVSAADVFQSPRTKTRPRESPPTGPLRRSGSIQCQQQPEEPS</sequence>
<evidence type="ECO:0000313" key="2">
    <source>
        <dbReference type="EMBL" id="KAK8073866.1"/>
    </source>
</evidence>
<proteinExistence type="predicted"/>
<dbReference type="RefSeq" id="XP_066718341.1">
    <property type="nucleotide sequence ID" value="XM_066856174.1"/>
</dbReference>
<gene>
    <name evidence="2" type="ORF">PG994_004765</name>
</gene>
<reference evidence="2 3" key="1">
    <citation type="submission" date="2023-01" db="EMBL/GenBank/DDBJ databases">
        <title>Analysis of 21 Apiospora genomes using comparative genomics revels a genus with tremendous synthesis potential of carbohydrate active enzymes and secondary metabolites.</title>
        <authorList>
            <person name="Sorensen T."/>
        </authorList>
    </citation>
    <scope>NUCLEOTIDE SEQUENCE [LARGE SCALE GENOMIC DNA]</scope>
    <source>
        <strain evidence="2 3">CBS 135458</strain>
    </source>
</reference>
<protein>
    <submittedName>
        <fullName evidence="2">Uncharacterized protein</fullName>
    </submittedName>
</protein>
<evidence type="ECO:0000256" key="1">
    <source>
        <dbReference type="SAM" id="MobiDB-lite"/>
    </source>
</evidence>
<evidence type="ECO:0000313" key="3">
    <source>
        <dbReference type="Proteomes" id="UP001480595"/>
    </source>
</evidence>
<feature type="region of interest" description="Disordered" evidence="1">
    <location>
        <begin position="49"/>
        <end position="89"/>
    </location>
</feature>
<comment type="caution">
    <text evidence="2">The sequence shown here is derived from an EMBL/GenBank/DDBJ whole genome shotgun (WGS) entry which is preliminary data.</text>
</comment>
<feature type="region of interest" description="Disordered" evidence="1">
    <location>
        <begin position="1"/>
        <end position="29"/>
    </location>
</feature>
<feature type="compositionally biased region" description="Polar residues" evidence="1">
    <location>
        <begin position="77"/>
        <end position="89"/>
    </location>
</feature>
<dbReference type="Proteomes" id="UP001480595">
    <property type="component" value="Unassembled WGS sequence"/>
</dbReference>